<evidence type="ECO:0000313" key="6">
    <source>
        <dbReference type="EMBL" id="KAL3525267.1"/>
    </source>
</evidence>
<dbReference type="Pfam" id="PF04434">
    <property type="entry name" value="SWIM"/>
    <property type="match status" value="1"/>
</dbReference>
<feature type="region of interest" description="Disordered" evidence="4">
    <location>
        <begin position="352"/>
        <end position="373"/>
    </location>
</feature>
<reference evidence="6 7" key="1">
    <citation type="submission" date="2024-11" db="EMBL/GenBank/DDBJ databases">
        <title>A near-complete genome assembly of Cinchona calisaya.</title>
        <authorList>
            <person name="Lian D.C."/>
            <person name="Zhao X.W."/>
            <person name="Wei L."/>
        </authorList>
    </citation>
    <scope>NUCLEOTIDE SEQUENCE [LARGE SCALE GENOMIC DNA]</scope>
    <source>
        <tissue evidence="6">Nenye</tissue>
    </source>
</reference>
<keyword evidence="7" id="KW-1185">Reference proteome</keyword>
<feature type="region of interest" description="Disordered" evidence="4">
    <location>
        <begin position="226"/>
        <end position="251"/>
    </location>
</feature>
<evidence type="ECO:0000256" key="2">
    <source>
        <dbReference type="ARBA" id="ARBA00022771"/>
    </source>
</evidence>
<dbReference type="PANTHER" id="PTHR31973:SF187">
    <property type="entry name" value="MUTATOR TRANSPOSASE MUDRA PROTEIN"/>
    <property type="match status" value="1"/>
</dbReference>
<keyword evidence="1" id="KW-0479">Metal-binding</keyword>
<dbReference type="Proteomes" id="UP001630127">
    <property type="component" value="Unassembled WGS sequence"/>
</dbReference>
<name>A0ABD3A0P6_9GENT</name>
<sequence length="373" mass="42045">MYELLPDAEHRMCLRHMYNNFKKVHSGLALKDWIWAAAKATTVNKFTFLMESLKEFDEGAFKWPVLKLFEKTKEAASACIPTHAADWKYEIRCIYGDRHTVDLVARTYSCRKWDLNSIPCAHAVSAIVDTGEDPQNFIHTCYSKEAYMRAYEPIIIPLNGDDLWVDQKQPPVLPPVAIKLPGRTKKVRKREPDKPEKGKNPKKAQKMSRVGLMAYKCKICKNGGHNSRRCPDRTSNEQADSETVGDGQTENVHQAESELNGTFTNMNTAENMHQQQPEVHVNRTISSEHPSVEPSIVNPIICSQSPILEPSVVANPTADSQTAISEQIESDDQFDLIPKHVFFDLFNAYSQPNMASHQGDSSSTIQADEITGQ</sequence>
<accession>A0ABD3A0P6</accession>
<keyword evidence="3" id="KW-0862">Zinc</keyword>
<feature type="compositionally biased region" description="Basic and acidic residues" evidence="4">
    <location>
        <begin position="190"/>
        <end position="199"/>
    </location>
</feature>
<comment type="caution">
    <text evidence="6">The sequence shown here is derived from an EMBL/GenBank/DDBJ whole genome shotgun (WGS) entry which is preliminary data.</text>
</comment>
<evidence type="ECO:0000256" key="3">
    <source>
        <dbReference type="ARBA" id="ARBA00022833"/>
    </source>
</evidence>
<proteinExistence type="predicted"/>
<feature type="domain" description="Zinc finger PMZ-type" evidence="5">
    <location>
        <begin position="106"/>
        <end position="133"/>
    </location>
</feature>
<keyword evidence="2" id="KW-0863">Zinc-finger</keyword>
<dbReference type="PANTHER" id="PTHR31973">
    <property type="entry name" value="POLYPROTEIN, PUTATIVE-RELATED"/>
    <property type="match status" value="1"/>
</dbReference>
<gene>
    <name evidence="6" type="ORF">ACH5RR_013639</name>
</gene>
<dbReference type="AlphaFoldDB" id="A0ABD3A0P6"/>
<feature type="region of interest" description="Disordered" evidence="4">
    <location>
        <begin position="175"/>
        <end position="207"/>
    </location>
</feature>
<dbReference type="EMBL" id="JBJUIK010000006">
    <property type="protein sequence ID" value="KAL3525267.1"/>
    <property type="molecule type" value="Genomic_DNA"/>
</dbReference>
<evidence type="ECO:0000259" key="5">
    <source>
        <dbReference type="SMART" id="SM00575"/>
    </source>
</evidence>
<evidence type="ECO:0000256" key="1">
    <source>
        <dbReference type="ARBA" id="ARBA00022723"/>
    </source>
</evidence>
<evidence type="ECO:0000256" key="4">
    <source>
        <dbReference type="SAM" id="MobiDB-lite"/>
    </source>
</evidence>
<protein>
    <recommendedName>
        <fullName evidence="5">Zinc finger PMZ-type domain-containing protein</fullName>
    </recommendedName>
</protein>
<dbReference type="InterPro" id="IPR007527">
    <property type="entry name" value="Znf_SWIM"/>
</dbReference>
<organism evidence="6 7">
    <name type="scientific">Cinchona calisaya</name>
    <dbReference type="NCBI Taxonomy" id="153742"/>
    <lineage>
        <taxon>Eukaryota</taxon>
        <taxon>Viridiplantae</taxon>
        <taxon>Streptophyta</taxon>
        <taxon>Embryophyta</taxon>
        <taxon>Tracheophyta</taxon>
        <taxon>Spermatophyta</taxon>
        <taxon>Magnoliopsida</taxon>
        <taxon>eudicotyledons</taxon>
        <taxon>Gunneridae</taxon>
        <taxon>Pentapetalae</taxon>
        <taxon>asterids</taxon>
        <taxon>lamiids</taxon>
        <taxon>Gentianales</taxon>
        <taxon>Rubiaceae</taxon>
        <taxon>Cinchonoideae</taxon>
        <taxon>Cinchoneae</taxon>
        <taxon>Cinchona</taxon>
    </lineage>
</organism>
<dbReference type="InterPro" id="IPR006564">
    <property type="entry name" value="Znf_PMZ"/>
</dbReference>
<evidence type="ECO:0000313" key="7">
    <source>
        <dbReference type="Proteomes" id="UP001630127"/>
    </source>
</evidence>
<dbReference type="GO" id="GO:0008270">
    <property type="term" value="F:zinc ion binding"/>
    <property type="evidence" value="ECO:0007669"/>
    <property type="project" value="UniProtKB-KW"/>
</dbReference>
<dbReference type="SMART" id="SM00575">
    <property type="entry name" value="ZnF_PMZ"/>
    <property type="match status" value="1"/>
</dbReference>